<keyword evidence="1" id="KW-0560">Oxidoreductase</keyword>
<keyword evidence="7" id="KW-1185">Reference proteome</keyword>
<keyword evidence="2 6" id="KW-0503">Monooxygenase</keyword>
<dbReference type="Pfam" id="PF01494">
    <property type="entry name" value="FAD_binding_3"/>
    <property type="match status" value="1"/>
</dbReference>
<evidence type="ECO:0000256" key="2">
    <source>
        <dbReference type="ARBA" id="ARBA00023033"/>
    </source>
</evidence>
<evidence type="ECO:0000256" key="3">
    <source>
        <dbReference type="SAM" id="MobiDB-lite"/>
    </source>
</evidence>
<dbReference type="InterPro" id="IPR002938">
    <property type="entry name" value="FAD-bd"/>
</dbReference>
<evidence type="ECO:0000313" key="7">
    <source>
        <dbReference type="Proteomes" id="UP000829992"/>
    </source>
</evidence>
<feature type="transmembrane region" description="Helical" evidence="4">
    <location>
        <begin position="12"/>
        <end position="29"/>
    </location>
</feature>
<reference evidence="6 7" key="1">
    <citation type="submission" date="2022-05" db="EMBL/GenBank/DDBJ databases">
        <authorList>
            <person name="Zhou X."/>
            <person name="Li K."/>
            <person name="Man Y."/>
        </authorList>
    </citation>
    <scope>NUCLEOTIDE SEQUENCE [LARGE SCALE GENOMIC DNA]</scope>
    <source>
        <strain evidence="6 7">MS405</strain>
    </source>
</reference>
<dbReference type="Proteomes" id="UP000829992">
    <property type="component" value="Chromosome"/>
</dbReference>
<name>A0ABY4PZD1_9ACTN</name>
<evidence type="ECO:0000256" key="1">
    <source>
        <dbReference type="ARBA" id="ARBA00023002"/>
    </source>
</evidence>
<feature type="region of interest" description="Disordered" evidence="3">
    <location>
        <begin position="272"/>
        <end position="296"/>
    </location>
</feature>
<evidence type="ECO:0000256" key="4">
    <source>
        <dbReference type="SAM" id="Phobius"/>
    </source>
</evidence>
<accession>A0ABY4PZD1</accession>
<keyword evidence="4" id="KW-0812">Transmembrane</keyword>
<dbReference type="EMBL" id="CP097289">
    <property type="protein sequence ID" value="UQT58332.1"/>
    <property type="molecule type" value="Genomic_DNA"/>
</dbReference>
<organism evidence="6 7">
    <name type="scientific">Streptomyces durmitorensis</name>
    <dbReference type="NCBI Taxonomy" id="319947"/>
    <lineage>
        <taxon>Bacteria</taxon>
        <taxon>Bacillati</taxon>
        <taxon>Actinomycetota</taxon>
        <taxon>Actinomycetes</taxon>
        <taxon>Kitasatosporales</taxon>
        <taxon>Streptomycetaceae</taxon>
        <taxon>Streptomyces</taxon>
    </lineage>
</organism>
<dbReference type="GO" id="GO:0004497">
    <property type="term" value="F:monooxygenase activity"/>
    <property type="evidence" value="ECO:0007669"/>
    <property type="project" value="UniProtKB-KW"/>
</dbReference>
<protein>
    <submittedName>
        <fullName evidence="6">FAD-dependent monooxygenase</fullName>
    </submittedName>
</protein>
<dbReference type="PANTHER" id="PTHR13789:SF309">
    <property type="entry name" value="PUTATIVE (AFU_ORTHOLOGUE AFUA_6G14510)-RELATED"/>
    <property type="match status" value="1"/>
</dbReference>
<feature type="domain" description="FAD-binding" evidence="5">
    <location>
        <begin position="13"/>
        <end position="364"/>
    </location>
</feature>
<dbReference type="PRINTS" id="PR00420">
    <property type="entry name" value="RNGMNOXGNASE"/>
</dbReference>
<sequence>MTARTPAPTTRTALVIGGGVAGLVAAMALHKAGIEARVYEAYDAHSGARGGGDGGGRGGGRGGAMTIAPNGQQALEAIDAAETVRTIGTPVTALALRSWTGRHLAQLAPPADLPATRFVWRTELHEAIEAEASSRGIPVHKGKRLLDATDTGTGVTARFSDGSQARADVLIGADGLRSTVRALIDPSFPKPHYAGTLTFTARVPKTELPSTEGVLYMCYGKKAYFAYQIFDDASAAWSVNLPHREPLTQAEAQAVGAGEWLKRLREAFTDDRTPAPDLLADTSPEDVLITGPTETMPPVQTWSRGRMIVIGDAAHAMSPTSGQGASLASEGAVQLARCLRDLPVGKAFKAYESLRHPRVDRILKHTTATATATSAAARTATPKPAGPLSRALRDALLPVATKVGGAGGAVWGAWQFDHRINWDEQVG</sequence>
<dbReference type="SUPFAM" id="SSF51905">
    <property type="entry name" value="FAD/NAD(P)-binding domain"/>
    <property type="match status" value="1"/>
</dbReference>
<dbReference type="RefSeq" id="WP_249589702.1">
    <property type="nucleotide sequence ID" value="NZ_BAAAQL010000007.1"/>
</dbReference>
<dbReference type="InterPro" id="IPR036188">
    <property type="entry name" value="FAD/NAD-bd_sf"/>
</dbReference>
<dbReference type="Gene3D" id="3.50.50.60">
    <property type="entry name" value="FAD/NAD(P)-binding domain"/>
    <property type="match status" value="1"/>
</dbReference>
<evidence type="ECO:0000313" key="6">
    <source>
        <dbReference type="EMBL" id="UQT58332.1"/>
    </source>
</evidence>
<proteinExistence type="predicted"/>
<dbReference type="InterPro" id="IPR050493">
    <property type="entry name" value="FAD-dep_Monooxygenase_BioMet"/>
</dbReference>
<evidence type="ECO:0000259" key="5">
    <source>
        <dbReference type="Pfam" id="PF01494"/>
    </source>
</evidence>
<gene>
    <name evidence="6" type="ORF">M4V62_26435</name>
</gene>
<dbReference type="PANTHER" id="PTHR13789">
    <property type="entry name" value="MONOOXYGENASE"/>
    <property type="match status" value="1"/>
</dbReference>
<keyword evidence="4" id="KW-1133">Transmembrane helix</keyword>
<keyword evidence="4" id="KW-0472">Membrane</keyword>